<accession>A0AAE6BQ04</accession>
<evidence type="ECO:0000313" key="2">
    <source>
        <dbReference type="Proteomes" id="UP000298646"/>
    </source>
</evidence>
<reference evidence="1 2" key="1">
    <citation type="submission" date="2019-04" db="EMBL/GenBank/DDBJ databases">
        <title>Complete genome sequence of Agrobacterium tumefaciens CFBP6624.</title>
        <authorList>
            <person name="Haryono M."/>
            <person name="Lin Y.-C."/>
            <person name="Lai E.-M."/>
            <person name="Kuo C.-H."/>
        </authorList>
    </citation>
    <scope>NUCLEOTIDE SEQUENCE [LARGE SCALE GENOMIC DNA]</scope>
    <source>
        <strain evidence="1 2">CFBP6624</strain>
    </source>
</reference>
<proteinExistence type="predicted"/>
<dbReference type="AlphaFoldDB" id="A0AAE6BQ04"/>
<dbReference type="Proteomes" id="UP000298646">
    <property type="component" value="Chromosome circular"/>
</dbReference>
<sequence>MKIEHICPIEGAGFQKWEIPCGGIYLFISKYKNMHNTFCLCLPRETHHAIYFGLRIFFKWLEIARL</sequence>
<name>A0AAE6BQ04_AGRTU</name>
<gene>
    <name evidence="1" type="ORF">CFBP6624_14355</name>
</gene>
<protein>
    <submittedName>
        <fullName evidence="1">Uncharacterized protein</fullName>
    </submittedName>
</protein>
<dbReference type="EMBL" id="CP039907">
    <property type="protein sequence ID" value="QCM01529.1"/>
    <property type="molecule type" value="Genomic_DNA"/>
</dbReference>
<evidence type="ECO:0000313" key="1">
    <source>
        <dbReference type="EMBL" id="QCM01529.1"/>
    </source>
</evidence>
<organism evidence="1 2">
    <name type="scientific">Agrobacterium tumefaciens</name>
    <dbReference type="NCBI Taxonomy" id="358"/>
    <lineage>
        <taxon>Bacteria</taxon>
        <taxon>Pseudomonadati</taxon>
        <taxon>Pseudomonadota</taxon>
        <taxon>Alphaproteobacteria</taxon>
        <taxon>Hyphomicrobiales</taxon>
        <taxon>Rhizobiaceae</taxon>
        <taxon>Rhizobium/Agrobacterium group</taxon>
        <taxon>Agrobacterium</taxon>
        <taxon>Agrobacterium tumefaciens complex</taxon>
    </lineage>
</organism>